<dbReference type="AlphaFoldDB" id="A4VPV2"/>
<keyword evidence="3" id="KW-1185">Reference proteome</keyword>
<keyword evidence="1" id="KW-1133">Transmembrane helix</keyword>
<protein>
    <submittedName>
        <fullName evidence="2">Uncharacterized protein</fullName>
    </submittedName>
</protein>
<proteinExistence type="predicted"/>
<evidence type="ECO:0000313" key="2">
    <source>
        <dbReference type="EMBL" id="ABP81003.1"/>
    </source>
</evidence>
<dbReference type="HOGENOM" id="CLU_2882625_0_0_6"/>
<name>A4VPV2_STUS1</name>
<dbReference type="KEGG" id="psa:PST_3375"/>
<keyword evidence="1" id="KW-0472">Membrane</keyword>
<dbReference type="EMBL" id="CP000304">
    <property type="protein sequence ID" value="ABP81003.1"/>
    <property type="molecule type" value="Genomic_DNA"/>
</dbReference>
<accession>A4VPV2</accession>
<evidence type="ECO:0000313" key="3">
    <source>
        <dbReference type="Proteomes" id="UP000000233"/>
    </source>
</evidence>
<organism evidence="2 3">
    <name type="scientific">Stutzerimonas stutzeri (strain A1501)</name>
    <name type="common">Pseudomonas stutzeri</name>
    <dbReference type="NCBI Taxonomy" id="379731"/>
    <lineage>
        <taxon>Bacteria</taxon>
        <taxon>Pseudomonadati</taxon>
        <taxon>Pseudomonadota</taxon>
        <taxon>Gammaproteobacteria</taxon>
        <taxon>Pseudomonadales</taxon>
        <taxon>Pseudomonadaceae</taxon>
        <taxon>Stutzerimonas</taxon>
    </lineage>
</organism>
<feature type="transmembrane region" description="Helical" evidence="1">
    <location>
        <begin position="32"/>
        <end position="54"/>
    </location>
</feature>
<sequence>MTTKRAPLLLAVMYVLFAIRMSVSVGRRLAMMVAGATAFRAGVTSTMVIIAVTARRMVIGLWS</sequence>
<keyword evidence="1" id="KW-0812">Transmembrane</keyword>
<dbReference type="Proteomes" id="UP000000233">
    <property type="component" value="Chromosome"/>
</dbReference>
<gene>
    <name evidence="2" type="ordered locus">PST_3375</name>
</gene>
<evidence type="ECO:0000256" key="1">
    <source>
        <dbReference type="SAM" id="Phobius"/>
    </source>
</evidence>
<reference evidence="2 3" key="1">
    <citation type="journal article" date="2008" name="Proc. Natl. Acad. Sci. U.S.A.">
        <title>Nitrogen fixation island and rhizosphere competence traits in the genome of root-associated Pseudomonas stutzeri A1501.</title>
        <authorList>
            <person name="Yan Y."/>
            <person name="Yang J."/>
            <person name="Dou Y."/>
            <person name="Chen M."/>
            <person name="Ping S."/>
            <person name="Peng J."/>
            <person name="Lu W."/>
            <person name="Zhang W."/>
            <person name="Yao Z."/>
            <person name="Li H."/>
            <person name="Liu W."/>
            <person name="He S."/>
            <person name="Geng L."/>
            <person name="Zhang X."/>
            <person name="Yang F."/>
            <person name="Yu H."/>
            <person name="Zhan Y."/>
            <person name="Li D."/>
            <person name="Lin Z."/>
            <person name="Wang Y."/>
            <person name="Elmerich C."/>
            <person name="Lin M."/>
            <person name="Jin Q."/>
        </authorList>
    </citation>
    <scope>NUCLEOTIDE SEQUENCE [LARGE SCALE GENOMIC DNA]</scope>
    <source>
        <strain evidence="2 3">A1501</strain>
    </source>
</reference>